<keyword evidence="4 7" id="KW-0808">Transferase</keyword>
<dbReference type="EMBL" id="DSLA01000112">
    <property type="protein sequence ID" value="HEH35923.1"/>
    <property type="molecule type" value="Genomic_DNA"/>
</dbReference>
<organism evidence="7">
    <name type="scientific">Archaeoglobus fulgidus</name>
    <dbReference type="NCBI Taxonomy" id="2234"/>
    <lineage>
        <taxon>Archaea</taxon>
        <taxon>Methanobacteriati</taxon>
        <taxon>Methanobacteriota</taxon>
        <taxon>Archaeoglobi</taxon>
        <taxon>Archaeoglobales</taxon>
        <taxon>Archaeoglobaceae</taxon>
        <taxon>Archaeoglobus</taxon>
    </lineage>
</organism>
<dbReference type="GO" id="GO:0008983">
    <property type="term" value="F:protein-glutamate O-methyltransferase activity"/>
    <property type="evidence" value="ECO:0007669"/>
    <property type="project" value="UniProtKB-EC"/>
</dbReference>
<dbReference type="InterPro" id="IPR029063">
    <property type="entry name" value="SAM-dependent_MTases_sf"/>
</dbReference>
<dbReference type="InterPro" id="IPR022642">
    <property type="entry name" value="CheR_C"/>
</dbReference>
<dbReference type="SMART" id="SM00138">
    <property type="entry name" value="MeTrc"/>
    <property type="match status" value="1"/>
</dbReference>
<evidence type="ECO:0000259" key="6">
    <source>
        <dbReference type="PROSITE" id="PS50123"/>
    </source>
</evidence>
<comment type="catalytic activity">
    <reaction evidence="1">
        <text>L-glutamyl-[protein] + S-adenosyl-L-methionine = [protein]-L-glutamate 5-O-methyl ester + S-adenosyl-L-homocysteine</text>
        <dbReference type="Rhea" id="RHEA:24452"/>
        <dbReference type="Rhea" id="RHEA-COMP:10208"/>
        <dbReference type="Rhea" id="RHEA-COMP:10311"/>
        <dbReference type="ChEBI" id="CHEBI:29973"/>
        <dbReference type="ChEBI" id="CHEBI:57856"/>
        <dbReference type="ChEBI" id="CHEBI:59789"/>
        <dbReference type="ChEBI" id="CHEBI:82795"/>
        <dbReference type="EC" id="2.1.1.80"/>
    </reaction>
</comment>
<dbReference type="Pfam" id="PF01739">
    <property type="entry name" value="CheR"/>
    <property type="match status" value="1"/>
</dbReference>
<reference evidence="7" key="1">
    <citation type="journal article" date="2020" name="mSystems">
        <title>Genome- and Community-Level Interaction Insights into Carbon Utilization and Element Cycling Functions of Hydrothermarchaeota in Hydrothermal Sediment.</title>
        <authorList>
            <person name="Zhou Z."/>
            <person name="Liu Y."/>
            <person name="Xu W."/>
            <person name="Pan J."/>
            <person name="Luo Z.H."/>
            <person name="Li M."/>
        </authorList>
    </citation>
    <scope>NUCLEOTIDE SEQUENCE [LARGE SCALE GENOMIC DNA]</scope>
    <source>
        <strain evidence="7">SpSt-26</strain>
    </source>
</reference>
<keyword evidence="3 7" id="KW-0489">Methyltransferase</keyword>
<feature type="domain" description="CheR-type methyltransferase" evidence="6">
    <location>
        <begin position="1"/>
        <end position="251"/>
    </location>
</feature>
<dbReference type="EC" id="2.1.1.80" evidence="2"/>
<dbReference type="InterPro" id="IPR036804">
    <property type="entry name" value="CheR_N_sf"/>
</dbReference>
<gene>
    <name evidence="7" type="ORF">ENP88_07295</name>
</gene>
<comment type="caution">
    <text evidence="7">The sequence shown here is derived from an EMBL/GenBank/DDBJ whole genome shotgun (WGS) entry which is preliminary data.</text>
</comment>
<sequence length="251" mass="29763">MKAIINYVSKKTGLKLEMYRESYLKRRIELRMRILGFKELSEYLSYLKSHEKELDELINTIAINVTEFMRDVTPFKFFMDKILPEISSKRFLRFWSAGCSYGEEAYSIAICAFEATDSNFTVYATDIDEECLRKAVNGIYPESQLRNLSEEMKRKYFDRVGENFRVKEFVRRRVKFRKHDLTSQEPITKFLDVIFCRNVMIYFNEEQKVKVLRDFYNALVDGGYLIIGKSETIPKLGFECVSLSNKVYRKV</sequence>
<dbReference type="InterPro" id="IPR022641">
    <property type="entry name" value="CheR_N"/>
</dbReference>
<dbReference type="SUPFAM" id="SSF53335">
    <property type="entry name" value="S-adenosyl-L-methionine-dependent methyltransferases"/>
    <property type="match status" value="1"/>
</dbReference>
<evidence type="ECO:0000256" key="3">
    <source>
        <dbReference type="ARBA" id="ARBA00022603"/>
    </source>
</evidence>
<dbReference type="CDD" id="cd02440">
    <property type="entry name" value="AdoMet_MTases"/>
    <property type="match status" value="1"/>
</dbReference>
<dbReference type="InterPro" id="IPR050903">
    <property type="entry name" value="Bact_Chemotaxis_MeTrfase"/>
</dbReference>
<dbReference type="PANTHER" id="PTHR24422">
    <property type="entry name" value="CHEMOTAXIS PROTEIN METHYLTRANSFERASE"/>
    <property type="match status" value="1"/>
</dbReference>
<dbReference type="Gene3D" id="3.40.50.150">
    <property type="entry name" value="Vaccinia Virus protein VP39"/>
    <property type="match status" value="1"/>
</dbReference>
<name>A0A7J2TK07_ARCFL</name>
<dbReference type="AlphaFoldDB" id="A0A7J2TK07"/>
<dbReference type="PRINTS" id="PR00996">
    <property type="entry name" value="CHERMTFRASE"/>
</dbReference>
<evidence type="ECO:0000256" key="5">
    <source>
        <dbReference type="ARBA" id="ARBA00022691"/>
    </source>
</evidence>
<dbReference type="GO" id="GO:0032259">
    <property type="term" value="P:methylation"/>
    <property type="evidence" value="ECO:0007669"/>
    <property type="project" value="UniProtKB-KW"/>
</dbReference>
<dbReference type="PANTHER" id="PTHR24422:SF10">
    <property type="entry name" value="CHEMOTAXIS PROTEIN METHYLTRANSFERASE 2"/>
    <property type="match status" value="1"/>
</dbReference>
<evidence type="ECO:0000256" key="1">
    <source>
        <dbReference type="ARBA" id="ARBA00001541"/>
    </source>
</evidence>
<dbReference type="InterPro" id="IPR000780">
    <property type="entry name" value="CheR_MeTrfase"/>
</dbReference>
<evidence type="ECO:0000313" key="7">
    <source>
        <dbReference type="EMBL" id="HEH35923.1"/>
    </source>
</evidence>
<evidence type="ECO:0000256" key="4">
    <source>
        <dbReference type="ARBA" id="ARBA00022679"/>
    </source>
</evidence>
<keyword evidence="5" id="KW-0949">S-adenosyl-L-methionine</keyword>
<dbReference type="Pfam" id="PF03705">
    <property type="entry name" value="CheR_N"/>
    <property type="match status" value="1"/>
</dbReference>
<dbReference type="PROSITE" id="PS50123">
    <property type="entry name" value="CHER"/>
    <property type="match status" value="1"/>
</dbReference>
<proteinExistence type="predicted"/>
<accession>A0A7J2TK07</accession>
<dbReference type="SUPFAM" id="SSF47757">
    <property type="entry name" value="Chemotaxis receptor methyltransferase CheR, N-terminal domain"/>
    <property type="match status" value="1"/>
</dbReference>
<protein>
    <recommendedName>
        <fullName evidence="2">protein-glutamate O-methyltransferase</fullName>
        <ecNumber evidence="2">2.1.1.80</ecNumber>
    </recommendedName>
</protein>
<dbReference type="Gene3D" id="1.10.155.10">
    <property type="entry name" value="Chemotaxis receptor methyltransferase CheR, N-terminal domain"/>
    <property type="match status" value="1"/>
</dbReference>
<evidence type="ECO:0000256" key="2">
    <source>
        <dbReference type="ARBA" id="ARBA00012534"/>
    </source>
</evidence>